<dbReference type="GO" id="GO:0061630">
    <property type="term" value="F:ubiquitin protein ligase activity"/>
    <property type="evidence" value="ECO:0007669"/>
    <property type="project" value="UniProtKB-EC"/>
</dbReference>
<gene>
    <name evidence="9" type="ORF">H072_1389</name>
</gene>
<keyword evidence="6" id="KW-0862">Zinc</keyword>
<evidence type="ECO:0000259" key="8">
    <source>
        <dbReference type="PROSITE" id="PS50089"/>
    </source>
</evidence>
<feature type="region of interest" description="Disordered" evidence="7">
    <location>
        <begin position="111"/>
        <end position="146"/>
    </location>
</feature>
<dbReference type="Pfam" id="PF13639">
    <property type="entry name" value="zf-RING_2"/>
    <property type="match status" value="1"/>
</dbReference>
<comment type="caution">
    <text evidence="9">The sequence shown here is derived from an EMBL/GenBank/DDBJ whole genome shotgun (WGS) entry which is preliminary data.</text>
</comment>
<evidence type="ECO:0000313" key="9">
    <source>
        <dbReference type="EMBL" id="EPS44635.1"/>
    </source>
</evidence>
<feature type="compositionally biased region" description="Polar residues" evidence="7">
    <location>
        <begin position="25"/>
        <end position="36"/>
    </location>
</feature>
<dbReference type="InterPro" id="IPR013083">
    <property type="entry name" value="Znf_RING/FYVE/PHD"/>
</dbReference>
<dbReference type="PROSITE" id="PS50089">
    <property type="entry name" value="ZF_RING_2"/>
    <property type="match status" value="1"/>
</dbReference>
<evidence type="ECO:0000256" key="3">
    <source>
        <dbReference type="ARBA" id="ARBA00022679"/>
    </source>
</evidence>
<keyword evidence="6" id="KW-0479">Metal-binding</keyword>
<keyword evidence="6" id="KW-0863">Zinc-finger</keyword>
<dbReference type="SMART" id="SM00184">
    <property type="entry name" value="RING"/>
    <property type="match status" value="1"/>
</dbReference>
<dbReference type="GO" id="GO:0008270">
    <property type="term" value="F:zinc ion binding"/>
    <property type="evidence" value="ECO:0007669"/>
    <property type="project" value="UniProtKB-KW"/>
</dbReference>
<dbReference type="Proteomes" id="UP000015100">
    <property type="component" value="Unassembled WGS sequence"/>
</dbReference>
<evidence type="ECO:0000313" key="10">
    <source>
        <dbReference type="Proteomes" id="UP000015100"/>
    </source>
</evidence>
<evidence type="ECO:0000256" key="2">
    <source>
        <dbReference type="ARBA" id="ARBA00012483"/>
    </source>
</evidence>
<reference evidence="9 10" key="1">
    <citation type="journal article" date="2013" name="PLoS Genet.">
        <title>Genomic mechanisms accounting for the adaptation to parasitism in nematode-trapping fungi.</title>
        <authorList>
            <person name="Meerupati T."/>
            <person name="Andersson K.M."/>
            <person name="Friman E."/>
            <person name="Kumar D."/>
            <person name="Tunlid A."/>
            <person name="Ahren D."/>
        </authorList>
    </citation>
    <scope>NUCLEOTIDE SEQUENCE [LARGE SCALE GENOMIC DNA]</scope>
    <source>
        <strain evidence="9 10">CBS 200.50</strain>
    </source>
</reference>
<dbReference type="STRING" id="1284197.S8ANW3"/>
<dbReference type="OrthoDB" id="444265at2759"/>
<feature type="compositionally biased region" description="Basic and acidic residues" evidence="7">
    <location>
        <begin position="15"/>
        <end position="24"/>
    </location>
</feature>
<keyword evidence="5" id="KW-0804">Transcription</keyword>
<feature type="compositionally biased region" description="Basic residues" evidence="7">
    <location>
        <begin position="120"/>
        <end position="133"/>
    </location>
</feature>
<dbReference type="SUPFAM" id="SSF57850">
    <property type="entry name" value="RING/U-box"/>
    <property type="match status" value="1"/>
</dbReference>
<feature type="region of interest" description="Disordered" evidence="7">
    <location>
        <begin position="1"/>
        <end position="36"/>
    </location>
</feature>
<keyword evidence="3" id="KW-0808">Transferase</keyword>
<protein>
    <recommendedName>
        <fullName evidence="2">RING-type E3 ubiquitin transferase</fullName>
        <ecNumber evidence="2">2.3.2.27</ecNumber>
    </recommendedName>
</protein>
<dbReference type="InterPro" id="IPR001841">
    <property type="entry name" value="Znf_RING"/>
</dbReference>
<dbReference type="HOGENOM" id="CLU_050242_0_0_1"/>
<name>S8ANW3_DACHA</name>
<keyword evidence="10" id="KW-1185">Reference proteome</keyword>
<dbReference type="PANTHER" id="PTHR46077">
    <property type="entry name" value="E3 UBIQUITIN-PROTEIN LIGASE TOPORS"/>
    <property type="match status" value="1"/>
</dbReference>
<organism evidence="9 10">
    <name type="scientific">Dactylellina haptotyla (strain CBS 200.50)</name>
    <name type="common">Nematode-trapping fungus</name>
    <name type="synonym">Monacrosporium haptotylum</name>
    <dbReference type="NCBI Taxonomy" id="1284197"/>
    <lineage>
        <taxon>Eukaryota</taxon>
        <taxon>Fungi</taxon>
        <taxon>Dikarya</taxon>
        <taxon>Ascomycota</taxon>
        <taxon>Pezizomycotina</taxon>
        <taxon>Orbiliomycetes</taxon>
        <taxon>Orbiliales</taxon>
        <taxon>Orbiliaceae</taxon>
        <taxon>Dactylellina</taxon>
    </lineage>
</organism>
<evidence type="ECO:0000256" key="5">
    <source>
        <dbReference type="ARBA" id="ARBA00023163"/>
    </source>
</evidence>
<dbReference type="Gene3D" id="3.30.40.10">
    <property type="entry name" value="Zinc/RING finger domain, C3HC4 (zinc finger)"/>
    <property type="match status" value="1"/>
</dbReference>
<feature type="domain" description="RING-type" evidence="8">
    <location>
        <begin position="40"/>
        <end position="83"/>
    </location>
</feature>
<dbReference type="OMA" id="RRHIYRH"/>
<evidence type="ECO:0000256" key="6">
    <source>
        <dbReference type="PROSITE-ProRule" id="PRU00175"/>
    </source>
</evidence>
<dbReference type="EMBL" id="AQGS01000041">
    <property type="protein sequence ID" value="EPS44635.1"/>
    <property type="molecule type" value="Genomic_DNA"/>
</dbReference>
<dbReference type="EC" id="2.3.2.27" evidence="2"/>
<proteinExistence type="predicted"/>
<comment type="catalytic activity">
    <reaction evidence="1">
        <text>S-ubiquitinyl-[E2 ubiquitin-conjugating enzyme]-L-cysteine + [acceptor protein]-L-lysine = [E2 ubiquitin-conjugating enzyme]-L-cysteine + N(6)-ubiquitinyl-[acceptor protein]-L-lysine.</text>
        <dbReference type="EC" id="2.3.2.27"/>
    </reaction>
</comment>
<reference evidence="10" key="2">
    <citation type="submission" date="2013-04" db="EMBL/GenBank/DDBJ databases">
        <title>Genomic mechanisms accounting for the adaptation to parasitism in nematode-trapping fungi.</title>
        <authorList>
            <person name="Ahren D.G."/>
        </authorList>
    </citation>
    <scope>NUCLEOTIDE SEQUENCE [LARGE SCALE GENOMIC DNA]</scope>
    <source>
        <strain evidence="10">CBS 200.50</strain>
    </source>
</reference>
<dbReference type="eggNOG" id="KOG0800">
    <property type="taxonomic scope" value="Eukaryota"/>
</dbReference>
<sequence>MAATASPAPNITQERPPEFTKDVESISSSTSDTLQTPESCCICLGTISSATRAVATPCLHACFDFSCLVTWLEGAQSVCPVCKQAIENVKYNFDPTGTGFQKYRIKCTAPVTSSNARSTRTLHRRSETRRHTSSRYSSNPNDKPDDIARRQFVYKHRLRSLHMGVNRKSRFANYTPRSVRQDPELLSKAKAFIRRELEVFDWTEANREWLVEYIIAIVKTVNLKGAEGKAEDLLEEFLGREFAGVFIHELNAFLKSPFVRVRDFDGWAQYEMDIPADVGEVDLGER</sequence>
<evidence type="ECO:0000256" key="1">
    <source>
        <dbReference type="ARBA" id="ARBA00000900"/>
    </source>
</evidence>
<dbReference type="GO" id="GO:0006513">
    <property type="term" value="P:protein monoubiquitination"/>
    <property type="evidence" value="ECO:0007669"/>
    <property type="project" value="TreeGrafter"/>
</dbReference>
<evidence type="ECO:0000256" key="7">
    <source>
        <dbReference type="SAM" id="MobiDB-lite"/>
    </source>
</evidence>
<dbReference type="AlphaFoldDB" id="S8ANW3"/>
<evidence type="ECO:0000256" key="4">
    <source>
        <dbReference type="ARBA" id="ARBA00023015"/>
    </source>
</evidence>
<accession>S8ANW3</accession>
<dbReference type="GO" id="GO:0000209">
    <property type="term" value="P:protein polyubiquitination"/>
    <property type="evidence" value="ECO:0007669"/>
    <property type="project" value="TreeGrafter"/>
</dbReference>
<keyword evidence="4" id="KW-0805">Transcription regulation</keyword>
<dbReference type="PANTHER" id="PTHR46077:SF1">
    <property type="entry name" value="TOP1 BINDING ARGININE_SERINE RICH PROTEIN, E3 UBIQUITIN LIGASE"/>
    <property type="match status" value="1"/>
</dbReference>